<sequence>MEDAVDSCSGLLTKRLDEFATAGNVFDLGLQYHAFDVVGELTFDEKVGFLEQGIDVDGIMETMAGIFGYSIQCGQLPYMHRFLLGNPLILFLILSMESWDQVLNFTLKAINSRGTPNRNGELTTTERGKVGKDQPSKWIAAKESNPTRFSTRDIVVHTSANVSAGSDTTAIALHAISYNLVRNTSTMDKLVAEIDQAQGEGKLGDPTSYKEITAHLSLPTSRDQRSNAHPPQRRTPARAPHPTSRRQDLQSAYPSWQDRRRQCVVRAP</sequence>
<evidence type="ECO:0000256" key="2">
    <source>
        <dbReference type="ARBA" id="ARBA00010617"/>
    </source>
</evidence>
<dbReference type="InterPro" id="IPR050121">
    <property type="entry name" value="Cytochrome_P450_monoxygenase"/>
</dbReference>
<dbReference type="GO" id="GO:0020037">
    <property type="term" value="F:heme binding"/>
    <property type="evidence" value="ECO:0007669"/>
    <property type="project" value="InterPro"/>
</dbReference>
<dbReference type="InterPro" id="IPR001128">
    <property type="entry name" value="Cyt_P450"/>
</dbReference>
<evidence type="ECO:0000256" key="1">
    <source>
        <dbReference type="ARBA" id="ARBA00001971"/>
    </source>
</evidence>
<dbReference type="PANTHER" id="PTHR24305">
    <property type="entry name" value="CYTOCHROME P450"/>
    <property type="match status" value="1"/>
</dbReference>
<dbReference type="GO" id="GO:0005506">
    <property type="term" value="F:iron ion binding"/>
    <property type="evidence" value="ECO:0007669"/>
    <property type="project" value="InterPro"/>
</dbReference>
<protein>
    <submittedName>
        <fullName evidence="6">Uncharacterized protein</fullName>
    </submittedName>
</protein>
<accession>A0A8H6CQJ9</accession>
<evidence type="ECO:0000256" key="5">
    <source>
        <dbReference type="SAM" id="MobiDB-lite"/>
    </source>
</evidence>
<gene>
    <name evidence="6" type="ORF">HO173_011995</name>
</gene>
<organism evidence="6 7">
    <name type="scientific">Letharia columbiana</name>
    <dbReference type="NCBI Taxonomy" id="112416"/>
    <lineage>
        <taxon>Eukaryota</taxon>
        <taxon>Fungi</taxon>
        <taxon>Dikarya</taxon>
        <taxon>Ascomycota</taxon>
        <taxon>Pezizomycotina</taxon>
        <taxon>Lecanoromycetes</taxon>
        <taxon>OSLEUM clade</taxon>
        <taxon>Lecanoromycetidae</taxon>
        <taxon>Lecanorales</taxon>
        <taxon>Lecanorineae</taxon>
        <taxon>Parmeliaceae</taxon>
        <taxon>Letharia</taxon>
    </lineage>
</organism>
<dbReference type="Proteomes" id="UP000578531">
    <property type="component" value="Unassembled WGS sequence"/>
</dbReference>
<dbReference type="InterPro" id="IPR036396">
    <property type="entry name" value="Cyt_P450_sf"/>
</dbReference>
<name>A0A8H6CQJ9_9LECA</name>
<keyword evidence="4" id="KW-0408">Iron</keyword>
<proteinExistence type="inferred from homology"/>
<dbReference type="EMBL" id="JACCJC010000081">
    <property type="protein sequence ID" value="KAF6227777.1"/>
    <property type="molecule type" value="Genomic_DNA"/>
</dbReference>
<dbReference type="SUPFAM" id="SSF48264">
    <property type="entry name" value="Cytochrome P450"/>
    <property type="match status" value="1"/>
</dbReference>
<keyword evidence="7" id="KW-1185">Reference proteome</keyword>
<dbReference type="GO" id="GO:0004497">
    <property type="term" value="F:monooxygenase activity"/>
    <property type="evidence" value="ECO:0007669"/>
    <property type="project" value="InterPro"/>
</dbReference>
<comment type="caution">
    <text evidence="6">The sequence shown here is derived from an EMBL/GenBank/DDBJ whole genome shotgun (WGS) entry which is preliminary data.</text>
</comment>
<dbReference type="Gene3D" id="1.10.630.10">
    <property type="entry name" value="Cytochrome P450"/>
    <property type="match status" value="1"/>
</dbReference>
<evidence type="ECO:0000256" key="3">
    <source>
        <dbReference type="ARBA" id="ARBA00022723"/>
    </source>
</evidence>
<reference evidence="6 7" key="1">
    <citation type="journal article" date="2020" name="Genomics">
        <title>Complete, high-quality genomes from long-read metagenomic sequencing of two wolf lichen thalli reveals enigmatic genome architecture.</title>
        <authorList>
            <person name="McKenzie S.K."/>
            <person name="Walston R.F."/>
            <person name="Allen J.L."/>
        </authorList>
    </citation>
    <scope>NUCLEOTIDE SEQUENCE [LARGE SCALE GENOMIC DNA]</scope>
    <source>
        <strain evidence="6">WasteWater2</strain>
    </source>
</reference>
<dbReference type="OrthoDB" id="3934656at2759"/>
<keyword evidence="3" id="KW-0479">Metal-binding</keyword>
<evidence type="ECO:0000313" key="7">
    <source>
        <dbReference type="Proteomes" id="UP000578531"/>
    </source>
</evidence>
<dbReference type="GeneID" id="59293632"/>
<dbReference type="GO" id="GO:0016705">
    <property type="term" value="F:oxidoreductase activity, acting on paired donors, with incorporation or reduction of molecular oxygen"/>
    <property type="evidence" value="ECO:0007669"/>
    <property type="project" value="InterPro"/>
</dbReference>
<comment type="cofactor">
    <cofactor evidence="1">
        <name>heme</name>
        <dbReference type="ChEBI" id="CHEBI:30413"/>
    </cofactor>
</comment>
<evidence type="ECO:0000256" key="4">
    <source>
        <dbReference type="ARBA" id="ARBA00023004"/>
    </source>
</evidence>
<dbReference type="AlphaFoldDB" id="A0A8H6CQJ9"/>
<dbReference type="Pfam" id="PF00067">
    <property type="entry name" value="p450"/>
    <property type="match status" value="1"/>
</dbReference>
<evidence type="ECO:0000313" key="6">
    <source>
        <dbReference type="EMBL" id="KAF6227777.1"/>
    </source>
</evidence>
<dbReference type="RefSeq" id="XP_037159268.1">
    <property type="nucleotide sequence ID" value="XM_037313868.1"/>
</dbReference>
<feature type="region of interest" description="Disordered" evidence="5">
    <location>
        <begin position="216"/>
        <end position="268"/>
    </location>
</feature>
<dbReference type="PANTHER" id="PTHR24305:SF232">
    <property type="entry name" value="P450, PUTATIVE (EUROFUNG)-RELATED"/>
    <property type="match status" value="1"/>
</dbReference>
<comment type="similarity">
    <text evidence="2">Belongs to the cytochrome P450 family.</text>
</comment>